<dbReference type="InterPro" id="IPR011990">
    <property type="entry name" value="TPR-like_helical_dom_sf"/>
</dbReference>
<evidence type="ECO:0000313" key="2">
    <source>
        <dbReference type="EMBL" id="TKB56152.1"/>
    </source>
</evidence>
<reference evidence="2 3" key="1">
    <citation type="submission" date="2019-04" db="EMBL/GenBank/DDBJ databases">
        <authorList>
            <person name="Hwang J.C."/>
        </authorList>
    </citation>
    <scope>NUCLEOTIDE SEQUENCE [LARGE SCALE GENOMIC DNA]</scope>
    <source>
        <strain evidence="2 3">IMCC35002</strain>
    </source>
</reference>
<dbReference type="RefSeq" id="WP_136862881.1">
    <property type="nucleotide sequence ID" value="NZ_SWCJ01000004.1"/>
</dbReference>
<dbReference type="SUPFAM" id="SSF48452">
    <property type="entry name" value="TPR-like"/>
    <property type="match status" value="2"/>
</dbReference>
<name>A0A4U1BS40_9GAMM</name>
<dbReference type="Proteomes" id="UP000305675">
    <property type="component" value="Unassembled WGS sequence"/>
</dbReference>
<accession>A0A4U1BS40</accession>
<keyword evidence="3" id="KW-1185">Reference proteome</keyword>
<dbReference type="EMBL" id="SWCJ01000004">
    <property type="protein sequence ID" value="TKB56152.1"/>
    <property type="molecule type" value="Genomic_DNA"/>
</dbReference>
<organism evidence="2 3">
    <name type="scientific">Ferrimonas aestuarii</name>
    <dbReference type="NCBI Taxonomy" id="2569539"/>
    <lineage>
        <taxon>Bacteria</taxon>
        <taxon>Pseudomonadati</taxon>
        <taxon>Pseudomonadota</taxon>
        <taxon>Gammaproteobacteria</taxon>
        <taxon>Alteromonadales</taxon>
        <taxon>Ferrimonadaceae</taxon>
        <taxon>Ferrimonas</taxon>
    </lineage>
</organism>
<evidence type="ECO:0008006" key="4">
    <source>
        <dbReference type="Google" id="ProtNLM"/>
    </source>
</evidence>
<proteinExistence type="predicted"/>
<evidence type="ECO:0000256" key="1">
    <source>
        <dbReference type="SAM" id="Phobius"/>
    </source>
</evidence>
<keyword evidence="1" id="KW-0472">Membrane</keyword>
<evidence type="ECO:0000313" key="3">
    <source>
        <dbReference type="Proteomes" id="UP000305675"/>
    </source>
</evidence>
<keyword evidence="1" id="KW-1133">Transmembrane helix</keyword>
<dbReference type="OrthoDB" id="6394703at2"/>
<sequence>MRRLLLVFLLLPIWSALASELSNKLDRLTPMVQVSDPNAYSELVKLTPAISQASPGLQIRWYALYCNAALSSESLETVQQIRQKGLSLASRVKGGQLPPYLDACEADKLRLLGRYDEALTLVDESLQKYQSASALSVNLLKKAEILADTGELQAALDNIYQAITWLESDTTQPLYRPHPASISYALARIYFYLGDYLRSDTLFTEATQQIPASTTLGWIIRVNRIYTLMQQQRFQQGRQMMEALQGQLPQIDGDDQAQFHLLYAHLSLKVQDFSKAFNEASFAAEGFADFGMHERQARAWSLMAEAAFEQKQFEQGTLNLGRSRAYYQKVGDQNILTDLLRIEAVGLANQGRYQQAFAVQLAYQQEFAKQQNRMREDALLQQQTQLNQKLEQSRQAFSEQSAQYFEIHSQLLFWQLAAGLSALLWVFLVLFRLSNQTNNNADSHKVTRIHWKDRLEQVLAATDRSLPVVQIQWDSGELSESDKKRILHRDLRAKDILMQPESNRLLLLLPDASEAEGERLRYRISRHLANQGYRQISSGVARSHPLDRADSLLARLECNQIQHSLMHSVTPIAERNQQVMK</sequence>
<comment type="caution">
    <text evidence="2">The sequence shown here is derived from an EMBL/GenBank/DDBJ whole genome shotgun (WGS) entry which is preliminary data.</text>
</comment>
<dbReference type="AlphaFoldDB" id="A0A4U1BS40"/>
<dbReference type="Gene3D" id="1.25.40.10">
    <property type="entry name" value="Tetratricopeptide repeat domain"/>
    <property type="match status" value="1"/>
</dbReference>
<protein>
    <recommendedName>
        <fullName evidence="4">Tetratricopeptide repeat protein</fullName>
    </recommendedName>
</protein>
<feature type="transmembrane region" description="Helical" evidence="1">
    <location>
        <begin position="411"/>
        <end position="431"/>
    </location>
</feature>
<keyword evidence="1" id="KW-0812">Transmembrane</keyword>
<gene>
    <name evidence="2" type="ORF">FCL42_08025</name>
</gene>